<dbReference type="Pfam" id="PF00239">
    <property type="entry name" value="Resolvase"/>
    <property type="match status" value="1"/>
</dbReference>
<dbReference type="AlphaFoldDB" id="A0A399RXS5"/>
<dbReference type="Proteomes" id="UP000266634">
    <property type="component" value="Unassembled WGS sequence"/>
</dbReference>
<evidence type="ECO:0000256" key="2">
    <source>
        <dbReference type="ARBA" id="ARBA00023125"/>
    </source>
</evidence>
<dbReference type="InterPro" id="IPR006118">
    <property type="entry name" value="Recombinase_CS"/>
</dbReference>
<accession>A0A399RXS5</accession>
<reference evidence="7 8" key="1">
    <citation type="submission" date="2018-08" db="EMBL/GenBank/DDBJ databases">
        <title>Genome Sequence of Clavibacter michiganensis Subspecies type strains, and the Atypical Peach-Colored Strains Isolated from Tomato.</title>
        <authorList>
            <person name="Osdaghi E."/>
            <person name="Portier P."/>
            <person name="Briand M."/>
            <person name="Jacques M.-A."/>
        </authorList>
    </citation>
    <scope>NUCLEOTIDE SEQUENCE [LARGE SCALE GENOMIC DNA]</scope>
    <source>
        <strain evidence="7 8">CFBP 6488</strain>
    </source>
</reference>
<evidence type="ECO:0000256" key="4">
    <source>
        <dbReference type="PIRSR" id="PIRSR606118-50"/>
    </source>
</evidence>
<evidence type="ECO:0000256" key="1">
    <source>
        <dbReference type="ARBA" id="ARBA00022908"/>
    </source>
</evidence>
<dbReference type="EMBL" id="QWEA01000320">
    <property type="protein sequence ID" value="RIJ34185.1"/>
    <property type="molecule type" value="Genomic_DNA"/>
</dbReference>
<feature type="non-terminal residue" evidence="7">
    <location>
        <position position="28"/>
    </location>
</feature>
<gene>
    <name evidence="7" type="ORF">DZF93_09045</name>
</gene>
<keyword evidence="3" id="KW-0233">DNA recombination</keyword>
<keyword evidence="2" id="KW-0238">DNA-binding</keyword>
<evidence type="ECO:0000259" key="6">
    <source>
        <dbReference type="PROSITE" id="PS51736"/>
    </source>
</evidence>
<dbReference type="PROSITE" id="PS00397">
    <property type="entry name" value="RECOMBINASES_1"/>
    <property type="match status" value="1"/>
</dbReference>
<sequence>MAGQLIGYARVSTDEQDVTAQRDALTAL</sequence>
<evidence type="ECO:0000256" key="3">
    <source>
        <dbReference type="ARBA" id="ARBA00023172"/>
    </source>
</evidence>
<dbReference type="SUPFAM" id="SSF53041">
    <property type="entry name" value="Resolvase-like"/>
    <property type="match status" value="1"/>
</dbReference>
<dbReference type="GO" id="GO:0000150">
    <property type="term" value="F:DNA strand exchange activity"/>
    <property type="evidence" value="ECO:0007669"/>
    <property type="project" value="InterPro"/>
</dbReference>
<feature type="domain" description="Resolvase/invertase-type recombinase catalytic" evidence="6">
    <location>
        <begin position="4"/>
        <end position="28"/>
    </location>
</feature>
<proteinExistence type="predicted"/>
<name>A0A399RXS5_9MICO</name>
<keyword evidence="1" id="KW-0229">DNA integration</keyword>
<dbReference type="InterPro" id="IPR036162">
    <property type="entry name" value="Resolvase-like_N_sf"/>
</dbReference>
<dbReference type="Gene3D" id="3.40.50.1390">
    <property type="entry name" value="Resolvase, N-terminal catalytic domain"/>
    <property type="match status" value="1"/>
</dbReference>
<evidence type="ECO:0000313" key="7">
    <source>
        <dbReference type="EMBL" id="RIJ34185.1"/>
    </source>
</evidence>
<organism evidence="7 8">
    <name type="scientific">Clavibacter michiganensis subsp. insidiosus</name>
    <dbReference type="NCBI Taxonomy" id="33014"/>
    <lineage>
        <taxon>Bacteria</taxon>
        <taxon>Bacillati</taxon>
        <taxon>Actinomycetota</taxon>
        <taxon>Actinomycetes</taxon>
        <taxon>Micrococcales</taxon>
        <taxon>Microbacteriaceae</taxon>
        <taxon>Clavibacter</taxon>
    </lineage>
</organism>
<feature type="active site" description="O-(5'-phospho-DNA)-serine intermediate" evidence="4 5">
    <location>
        <position position="12"/>
    </location>
</feature>
<dbReference type="GO" id="GO:0015074">
    <property type="term" value="P:DNA integration"/>
    <property type="evidence" value="ECO:0007669"/>
    <property type="project" value="UniProtKB-KW"/>
</dbReference>
<dbReference type="InterPro" id="IPR006119">
    <property type="entry name" value="Resolv_N"/>
</dbReference>
<dbReference type="GO" id="GO:0003677">
    <property type="term" value="F:DNA binding"/>
    <property type="evidence" value="ECO:0007669"/>
    <property type="project" value="UniProtKB-KW"/>
</dbReference>
<protein>
    <submittedName>
        <fullName evidence="7">Recombinase family protein</fullName>
    </submittedName>
</protein>
<dbReference type="PROSITE" id="PS51736">
    <property type="entry name" value="RECOMBINASES_3"/>
    <property type="match status" value="1"/>
</dbReference>
<comment type="caution">
    <text evidence="7">The sequence shown here is derived from an EMBL/GenBank/DDBJ whole genome shotgun (WGS) entry which is preliminary data.</text>
</comment>
<evidence type="ECO:0000256" key="5">
    <source>
        <dbReference type="PROSITE-ProRule" id="PRU10137"/>
    </source>
</evidence>
<evidence type="ECO:0000313" key="8">
    <source>
        <dbReference type="Proteomes" id="UP000266634"/>
    </source>
</evidence>